<evidence type="ECO:0000259" key="2">
    <source>
        <dbReference type="Pfam" id="PF07766"/>
    </source>
</evidence>
<dbReference type="GO" id="GO:0043022">
    <property type="term" value="F:ribosome binding"/>
    <property type="evidence" value="ECO:0007669"/>
    <property type="project" value="InterPro"/>
</dbReference>
<dbReference type="Pfam" id="PF07766">
    <property type="entry name" value="LETM1_RBD"/>
    <property type="match status" value="1"/>
</dbReference>
<dbReference type="NCBIfam" id="NF040639">
    <property type="entry name" value="LETM1_rel_film"/>
    <property type="match status" value="1"/>
</dbReference>
<sequence length="389" mass="44997">MNGITAQHHLHLLSGKTGIVFGYASRFLFFNKEDSSRWTDDEKLKFLLFETLLLVYIQKNGTPPTLKADFIDSLYTYYSKYNSKSIQSWLLFWVKEDKITRLENIFSKRIDVSKGIFDNRWWFKTMSNVFVYLDVILFDRFLNDDDHEALRSYSEYAYNSLIAILLAAGSDGLVDEKEQSMFNVFLSSANLEGEYKENALYHLKHGAGYASFTDLPKNDKLFCRFLLDLSLLTIFGNHEVEETEMEFINGLSRELELEDYDMEESMAIIEHFLLYSDIKNSFLSNKNVYEKVYGSLSSRWTKVILRNKDKLAVELSQSKELVGLIKKSATQELTSEEKEKVKMQFMDIVKSMPALAIFMLPGGAILLPLILKVLPTLIPSAFRDNEVDK</sequence>
<reference evidence="3" key="1">
    <citation type="submission" date="2020-09" db="EMBL/GenBank/DDBJ databases">
        <title>Taishania pollutisoli gen. nov., sp. nov., Isolated from Tetrabromobisphenol A-Contaminated Soil.</title>
        <authorList>
            <person name="Chen Q."/>
        </authorList>
    </citation>
    <scope>NUCLEOTIDE SEQUENCE</scope>
    <source>
        <strain evidence="3">CZZ-1</strain>
    </source>
</reference>
<dbReference type="AlphaFoldDB" id="A0A8J6PI39"/>
<keyword evidence="1" id="KW-0812">Transmembrane</keyword>
<dbReference type="InterPro" id="IPR033122">
    <property type="entry name" value="LETM1-like_RBD"/>
</dbReference>
<evidence type="ECO:0000256" key="1">
    <source>
        <dbReference type="SAM" id="Phobius"/>
    </source>
</evidence>
<comment type="caution">
    <text evidence="3">The sequence shown here is derived from an EMBL/GenBank/DDBJ whole genome shotgun (WGS) entry which is preliminary data.</text>
</comment>
<dbReference type="InterPro" id="IPR029024">
    <property type="entry name" value="TerB-like"/>
</dbReference>
<gene>
    <name evidence="3" type="ORF">H9Y05_05855</name>
</gene>
<dbReference type="SUPFAM" id="SSF158682">
    <property type="entry name" value="TerB-like"/>
    <property type="match status" value="1"/>
</dbReference>
<evidence type="ECO:0000313" key="4">
    <source>
        <dbReference type="Proteomes" id="UP000652681"/>
    </source>
</evidence>
<dbReference type="EMBL" id="JACVEL010000003">
    <property type="protein sequence ID" value="MBC9811999.1"/>
    <property type="molecule type" value="Genomic_DNA"/>
</dbReference>
<protein>
    <recommendedName>
        <fullName evidence="2">Letm1 RBD domain-containing protein</fullName>
    </recommendedName>
</protein>
<evidence type="ECO:0000313" key="3">
    <source>
        <dbReference type="EMBL" id="MBC9811999.1"/>
    </source>
</evidence>
<keyword evidence="4" id="KW-1185">Reference proteome</keyword>
<dbReference type="Proteomes" id="UP000652681">
    <property type="component" value="Unassembled WGS sequence"/>
</dbReference>
<accession>A0A8J6PI39</accession>
<keyword evidence="1" id="KW-1133">Transmembrane helix</keyword>
<proteinExistence type="predicted"/>
<organism evidence="3 4">
    <name type="scientific">Taishania pollutisoli</name>
    <dbReference type="NCBI Taxonomy" id="2766479"/>
    <lineage>
        <taxon>Bacteria</taxon>
        <taxon>Pseudomonadati</taxon>
        <taxon>Bacteroidota</taxon>
        <taxon>Flavobacteriia</taxon>
        <taxon>Flavobacteriales</taxon>
        <taxon>Crocinitomicaceae</taxon>
        <taxon>Taishania</taxon>
    </lineage>
</organism>
<name>A0A8J6PI39_9FLAO</name>
<feature type="domain" description="Letm1 RBD" evidence="2">
    <location>
        <begin position="333"/>
        <end position="386"/>
    </location>
</feature>
<keyword evidence="1" id="KW-0472">Membrane</keyword>
<feature type="transmembrane region" description="Helical" evidence="1">
    <location>
        <begin position="352"/>
        <end position="371"/>
    </location>
</feature>